<organism evidence="1 2">
    <name type="scientific">Avena sativa</name>
    <name type="common">Oat</name>
    <dbReference type="NCBI Taxonomy" id="4498"/>
    <lineage>
        <taxon>Eukaryota</taxon>
        <taxon>Viridiplantae</taxon>
        <taxon>Streptophyta</taxon>
        <taxon>Embryophyta</taxon>
        <taxon>Tracheophyta</taxon>
        <taxon>Spermatophyta</taxon>
        <taxon>Magnoliopsida</taxon>
        <taxon>Liliopsida</taxon>
        <taxon>Poales</taxon>
        <taxon>Poaceae</taxon>
        <taxon>BOP clade</taxon>
        <taxon>Pooideae</taxon>
        <taxon>Poodae</taxon>
        <taxon>Poeae</taxon>
        <taxon>Poeae Chloroplast Group 1 (Aveneae type)</taxon>
        <taxon>Aveninae</taxon>
        <taxon>Avena</taxon>
    </lineage>
</organism>
<reference evidence="1" key="2">
    <citation type="submission" date="2025-09" db="UniProtKB">
        <authorList>
            <consortium name="EnsemblPlants"/>
        </authorList>
    </citation>
    <scope>IDENTIFICATION</scope>
</reference>
<sequence length="296" mass="33638">MGDSDSKELLVIEPNQLCFPFEAKKQISCSLQLRNITTECIAFQVRTTKPKSYCARPNIYVMPPRSTCDVTVTTKQALREVPTHMQCNDKFLAQSTAVMEETTIKDITLETFKKEAGNLVNEVKMRVVYVQPPGPLPPVLEGTEEGLSPRPSSSDGRDINYQDMHETRESNEPPLSLNLGARNEPGEITSEVIPFQQVFKSSCDFIYKPWLMRYSESDSKGLLVVEPSELRFLFTRQAQSEAPPHMQRTDTFLVMSIVVKEVTKRDDITNEMVRSSHSILSPRCLIMYVCFNRSNK</sequence>
<name>A0ACD6AAP3_AVESA</name>
<proteinExistence type="predicted"/>
<dbReference type="EnsemblPlants" id="AVESA.00010b.r2.7CG0715030.3">
    <property type="protein sequence ID" value="AVESA.00010b.r2.7CG0715030.3.CDS"/>
    <property type="gene ID" value="AVESA.00010b.r2.7CG0715030"/>
</dbReference>
<evidence type="ECO:0000313" key="1">
    <source>
        <dbReference type="EnsemblPlants" id="AVESA.00010b.r2.7CG0715030.3.CDS"/>
    </source>
</evidence>
<keyword evidence="2" id="KW-1185">Reference proteome</keyword>
<evidence type="ECO:0000313" key="2">
    <source>
        <dbReference type="Proteomes" id="UP001732700"/>
    </source>
</evidence>
<accession>A0ACD6AAP3</accession>
<reference evidence="1" key="1">
    <citation type="submission" date="2021-05" db="EMBL/GenBank/DDBJ databases">
        <authorList>
            <person name="Scholz U."/>
            <person name="Mascher M."/>
            <person name="Fiebig A."/>
        </authorList>
    </citation>
    <scope>NUCLEOTIDE SEQUENCE [LARGE SCALE GENOMIC DNA]</scope>
</reference>
<dbReference type="Proteomes" id="UP001732700">
    <property type="component" value="Chromosome 7C"/>
</dbReference>
<protein>
    <submittedName>
        <fullName evidence="1">Uncharacterized protein</fullName>
    </submittedName>
</protein>